<dbReference type="Proteomes" id="UP000233551">
    <property type="component" value="Unassembled WGS sequence"/>
</dbReference>
<sequence length="67" mass="7150">RWGGAPYASPSVKASLQEDCGSGEEGSLRRGGSKRKRELAAVGCADSYQRISRGEPSDPHRNPSTCE</sequence>
<feature type="compositionally biased region" description="Basic and acidic residues" evidence="1">
    <location>
        <begin position="52"/>
        <end position="61"/>
    </location>
</feature>
<evidence type="ECO:0000256" key="1">
    <source>
        <dbReference type="SAM" id="MobiDB-lite"/>
    </source>
</evidence>
<keyword evidence="3" id="KW-1185">Reference proteome</keyword>
<evidence type="ECO:0000313" key="2">
    <source>
        <dbReference type="EMBL" id="PKI47829.1"/>
    </source>
</evidence>
<protein>
    <submittedName>
        <fullName evidence="2">Uncharacterized protein</fullName>
    </submittedName>
</protein>
<dbReference type="AlphaFoldDB" id="A0A2I0IV15"/>
<feature type="non-terminal residue" evidence="2">
    <location>
        <position position="1"/>
    </location>
</feature>
<reference evidence="2 3" key="1">
    <citation type="submission" date="2017-11" db="EMBL/GenBank/DDBJ databases">
        <title>De-novo sequencing of pomegranate (Punica granatum L.) genome.</title>
        <authorList>
            <person name="Akparov Z."/>
            <person name="Amiraslanov A."/>
            <person name="Hajiyeva S."/>
            <person name="Abbasov M."/>
            <person name="Kaur K."/>
            <person name="Hamwieh A."/>
            <person name="Solovyev V."/>
            <person name="Salamov A."/>
            <person name="Braich B."/>
            <person name="Kosarev P."/>
            <person name="Mahmoud A."/>
            <person name="Hajiyev E."/>
            <person name="Babayeva S."/>
            <person name="Izzatullayeva V."/>
            <person name="Mammadov A."/>
            <person name="Mammadov A."/>
            <person name="Sharifova S."/>
            <person name="Ojaghi J."/>
            <person name="Eynullazada K."/>
            <person name="Bayramov B."/>
            <person name="Abdulazimova A."/>
            <person name="Shahmuradov I."/>
        </authorList>
    </citation>
    <scope>NUCLEOTIDE SEQUENCE [LARGE SCALE GENOMIC DNA]</scope>
    <source>
        <strain evidence="3">cv. AG2017</strain>
        <tissue evidence="2">Leaf</tissue>
    </source>
</reference>
<name>A0A2I0IV15_PUNGR</name>
<evidence type="ECO:0000313" key="3">
    <source>
        <dbReference type="Proteomes" id="UP000233551"/>
    </source>
</evidence>
<proteinExistence type="predicted"/>
<gene>
    <name evidence="2" type="ORF">CRG98_031790</name>
</gene>
<accession>A0A2I0IV15</accession>
<organism evidence="2 3">
    <name type="scientific">Punica granatum</name>
    <name type="common">Pomegranate</name>
    <dbReference type="NCBI Taxonomy" id="22663"/>
    <lineage>
        <taxon>Eukaryota</taxon>
        <taxon>Viridiplantae</taxon>
        <taxon>Streptophyta</taxon>
        <taxon>Embryophyta</taxon>
        <taxon>Tracheophyta</taxon>
        <taxon>Spermatophyta</taxon>
        <taxon>Magnoliopsida</taxon>
        <taxon>eudicotyledons</taxon>
        <taxon>Gunneridae</taxon>
        <taxon>Pentapetalae</taxon>
        <taxon>rosids</taxon>
        <taxon>malvids</taxon>
        <taxon>Myrtales</taxon>
        <taxon>Lythraceae</taxon>
        <taxon>Punica</taxon>
    </lineage>
</organism>
<comment type="caution">
    <text evidence="2">The sequence shown here is derived from an EMBL/GenBank/DDBJ whole genome shotgun (WGS) entry which is preliminary data.</text>
</comment>
<feature type="region of interest" description="Disordered" evidence="1">
    <location>
        <begin position="48"/>
        <end position="67"/>
    </location>
</feature>
<dbReference type="EMBL" id="PGOL01002454">
    <property type="protein sequence ID" value="PKI47829.1"/>
    <property type="molecule type" value="Genomic_DNA"/>
</dbReference>
<feature type="region of interest" description="Disordered" evidence="1">
    <location>
        <begin position="1"/>
        <end position="41"/>
    </location>
</feature>